<comment type="caution">
    <text evidence="2">The sequence shown here is derived from an EMBL/GenBank/DDBJ whole genome shotgun (WGS) entry which is preliminary data.</text>
</comment>
<dbReference type="AlphaFoldDB" id="A0A232FCB0"/>
<gene>
    <name evidence="2" type="ORF">TSAR_009998</name>
</gene>
<evidence type="ECO:0000256" key="1">
    <source>
        <dbReference type="SAM" id="Phobius"/>
    </source>
</evidence>
<sequence length="104" mass="11643">MTSILPTLGTRYLGECCCCYIHVQQPRKPPRDDVILSTLGTSYLGVAVMIFVFCDHKKPPKDDVILSFLSTRYLGERCRHDICVLRPQKTPSSKTGLISINIDG</sequence>
<dbReference type="EMBL" id="NNAY01000503">
    <property type="protein sequence ID" value="OXU27967.1"/>
    <property type="molecule type" value="Genomic_DNA"/>
</dbReference>
<evidence type="ECO:0000313" key="3">
    <source>
        <dbReference type="Proteomes" id="UP000215335"/>
    </source>
</evidence>
<dbReference type="Proteomes" id="UP000215335">
    <property type="component" value="Unassembled WGS sequence"/>
</dbReference>
<evidence type="ECO:0000313" key="2">
    <source>
        <dbReference type="EMBL" id="OXU27967.1"/>
    </source>
</evidence>
<organism evidence="2 3">
    <name type="scientific">Trichomalopsis sarcophagae</name>
    <dbReference type="NCBI Taxonomy" id="543379"/>
    <lineage>
        <taxon>Eukaryota</taxon>
        <taxon>Metazoa</taxon>
        <taxon>Ecdysozoa</taxon>
        <taxon>Arthropoda</taxon>
        <taxon>Hexapoda</taxon>
        <taxon>Insecta</taxon>
        <taxon>Pterygota</taxon>
        <taxon>Neoptera</taxon>
        <taxon>Endopterygota</taxon>
        <taxon>Hymenoptera</taxon>
        <taxon>Apocrita</taxon>
        <taxon>Proctotrupomorpha</taxon>
        <taxon>Chalcidoidea</taxon>
        <taxon>Pteromalidae</taxon>
        <taxon>Pteromalinae</taxon>
        <taxon>Trichomalopsis</taxon>
    </lineage>
</organism>
<name>A0A232FCB0_9HYME</name>
<reference evidence="2 3" key="1">
    <citation type="journal article" date="2017" name="Curr. Biol.">
        <title>The Evolution of Venom by Co-option of Single-Copy Genes.</title>
        <authorList>
            <person name="Martinson E.O."/>
            <person name="Mrinalini"/>
            <person name="Kelkar Y.D."/>
            <person name="Chang C.H."/>
            <person name="Werren J.H."/>
        </authorList>
    </citation>
    <scope>NUCLEOTIDE SEQUENCE [LARGE SCALE GENOMIC DNA]</scope>
    <source>
        <strain evidence="2 3">Alberta</strain>
        <tissue evidence="2">Whole body</tissue>
    </source>
</reference>
<feature type="non-terminal residue" evidence="2">
    <location>
        <position position="104"/>
    </location>
</feature>
<accession>A0A232FCB0</accession>
<proteinExistence type="predicted"/>
<protein>
    <submittedName>
        <fullName evidence="2">Uncharacterized protein</fullName>
    </submittedName>
</protein>
<keyword evidence="1" id="KW-0472">Membrane</keyword>
<keyword evidence="1" id="KW-1133">Transmembrane helix</keyword>
<keyword evidence="3" id="KW-1185">Reference proteome</keyword>
<keyword evidence="1" id="KW-0812">Transmembrane</keyword>
<feature type="transmembrane region" description="Helical" evidence="1">
    <location>
        <begin position="34"/>
        <end position="54"/>
    </location>
</feature>